<dbReference type="EMBL" id="LBMM01004821">
    <property type="protein sequence ID" value="KMQ92060.1"/>
    <property type="molecule type" value="Genomic_DNA"/>
</dbReference>
<evidence type="ECO:0000313" key="3">
    <source>
        <dbReference type="Proteomes" id="UP000036403"/>
    </source>
</evidence>
<feature type="region of interest" description="Disordered" evidence="1">
    <location>
        <begin position="1"/>
        <end position="29"/>
    </location>
</feature>
<proteinExistence type="predicted"/>
<evidence type="ECO:0000256" key="1">
    <source>
        <dbReference type="SAM" id="MobiDB-lite"/>
    </source>
</evidence>
<evidence type="ECO:0000313" key="2">
    <source>
        <dbReference type="EMBL" id="KMQ92060.1"/>
    </source>
</evidence>
<dbReference type="PaxDb" id="67767-A0A0J7NHV4"/>
<sequence>MNPTVRLIRVDAGGSRSSSEERSSSFTEKNHRFRAKWGLSQVDELEASLRKLDKGPCCAKMEAPSGGRAVAFEFRSRMIALDKQVRVLKSNNDQLHRHLGACEEEKRKIELEGFRTG</sequence>
<dbReference type="GO" id="GO:0016787">
    <property type="term" value="F:hydrolase activity"/>
    <property type="evidence" value="ECO:0007669"/>
    <property type="project" value="UniProtKB-KW"/>
</dbReference>
<comment type="caution">
    <text evidence="2">The sequence shown here is derived from an EMBL/GenBank/DDBJ whole genome shotgun (WGS) entry which is preliminary data.</text>
</comment>
<dbReference type="Proteomes" id="UP000036403">
    <property type="component" value="Unassembled WGS sequence"/>
</dbReference>
<name>A0A0J7NHV4_LASNI</name>
<gene>
    <name evidence="2" type="ORF">RF55_8006</name>
</gene>
<reference evidence="2 3" key="1">
    <citation type="submission" date="2015-04" db="EMBL/GenBank/DDBJ databases">
        <title>Lasius niger genome sequencing.</title>
        <authorList>
            <person name="Konorov E.A."/>
            <person name="Nikitin M.A."/>
            <person name="Kirill M.V."/>
            <person name="Chang P."/>
        </authorList>
    </citation>
    <scope>NUCLEOTIDE SEQUENCE [LARGE SCALE GENOMIC DNA]</scope>
    <source>
        <tissue evidence="2">Whole</tissue>
    </source>
</reference>
<accession>A0A0J7NHV4</accession>
<dbReference type="AlphaFoldDB" id="A0A0J7NHV4"/>
<protein>
    <submittedName>
        <fullName evidence="2">Guanosine-3-bis 3-pyrophosphohydrolase</fullName>
    </submittedName>
</protein>
<keyword evidence="3" id="KW-1185">Reference proteome</keyword>
<keyword evidence="2" id="KW-0378">Hydrolase</keyword>
<organism evidence="2 3">
    <name type="scientific">Lasius niger</name>
    <name type="common">Black garden ant</name>
    <dbReference type="NCBI Taxonomy" id="67767"/>
    <lineage>
        <taxon>Eukaryota</taxon>
        <taxon>Metazoa</taxon>
        <taxon>Ecdysozoa</taxon>
        <taxon>Arthropoda</taxon>
        <taxon>Hexapoda</taxon>
        <taxon>Insecta</taxon>
        <taxon>Pterygota</taxon>
        <taxon>Neoptera</taxon>
        <taxon>Endopterygota</taxon>
        <taxon>Hymenoptera</taxon>
        <taxon>Apocrita</taxon>
        <taxon>Aculeata</taxon>
        <taxon>Formicoidea</taxon>
        <taxon>Formicidae</taxon>
        <taxon>Formicinae</taxon>
        <taxon>Lasius</taxon>
        <taxon>Lasius</taxon>
    </lineage>
</organism>